<proteinExistence type="predicted"/>
<evidence type="ECO:0000313" key="2">
    <source>
        <dbReference type="Proteomes" id="UP000219612"/>
    </source>
</evidence>
<accession>A0A285GP97</accession>
<dbReference type="EMBL" id="OBDY01000002">
    <property type="protein sequence ID" value="SNY25367.1"/>
    <property type="molecule type" value="Genomic_DNA"/>
</dbReference>
<protein>
    <recommendedName>
        <fullName evidence="3">Phosphotransferase enzyme family protein</fullName>
    </recommendedName>
</protein>
<dbReference type="OrthoDB" id="4349880at2"/>
<dbReference type="AlphaFoldDB" id="A0A285GP97"/>
<sequence length="500" mass="55563">MGTRDQGNLWQRLGDGLTDFDRWLQTHDGHYELRRWINTGRSGSLVGVVARHENPDKPQQLIMRVGTGGPDEVRRLRNSWRHSPRSFRDAHLAELEDGPVDINHRLLVFQHIAGGDLTTNRALAEDIEDDEFAETCASITRSIVADWNPDFPYRPEPKTAAAYLRDLLGDRLKAGSELIESAARAGIDPGTEWIASSHGKRPLPNPLRLALDDSLAGPRQAMIVRGRAHGDLNVQNILLPADPASYQLVDLGEFDTAAPLARDPMHLLLSIVAKWIARVDPLLVGHDLAQAIVPTRNYQPPKKVGRFAKTSREMHGALQRWAADSGNGDLWAEQSLLSLIAAALRFAGRTIPETNPEAARRWFFYLAAVATSEFLDLWLDEAEPPANVFPLRQGMITTPRVRVVPDDDATTFLRALRDEVTMRAPDPDTELSMVSSTSMLRAILRHIPAPGPPLTDEIVAMAEDLRRELTAATRAGATYADREHVVKIHGWLRELLATPL</sequence>
<gene>
    <name evidence="1" type="ORF">SAMN05421748_102325</name>
</gene>
<reference evidence="1 2" key="1">
    <citation type="submission" date="2017-09" db="EMBL/GenBank/DDBJ databases">
        <authorList>
            <person name="Ehlers B."/>
            <person name="Leendertz F.H."/>
        </authorList>
    </citation>
    <scope>NUCLEOTIDE SEQUENCE [LARGE SCALE GENOMIC DNA]</scope>
    <source>
        <strain evidence="1 2">CGMCC 4.6857</strain>
    </source>
</reference>
<dbReference type="Proteomes" id="UP000219612">
    <property type="component" value="Unassembled WGS sequence"/>
</dbReference>
<keyword evidence="2" id="KW-1185">Reference proteome</keyword>
<organism evidence="1 2">
    <name type="scientific">Paractinoplanes atraurantiacus</name>
    <dbReference type="NCBI Taxonomy" id="1036182"/>
    <lineage>
        <taxon>Bacteria</taxon>
        <taxon>Bacillati</taxon>
        <taxon>Actinomycetota</taxon>
        <taxon>Actinomycetes</taxon>
        <taxon>Micromonosporales</taxon>
        <taxon>Micromonosporaceae</taxon>
        <taxon>Paractinoplanes</taxon>
    </lineage>
</organism>
<name>A0A285GP97_9ACTN</name>
<evidence type="ECO:0000313" key="1">
    <source>
        <dbReference type="EMBL" id="SNY25367.1"/>
    </source>
</evidence>
<dbReference type="RefSeq" id="WP_097319070.1">
    <property type="nucleotide sequence ID" value="NZ_OBDY01000002.1"/>
</dbReference>
<evidence type="ECO:0008006" key="3">
    <source>
        <dbReference type="Google" id="ProtNLM"/>
    </source>
</evidence>